<dbReference type="InterPro" id="IPR001841">
    <property type="entry name" value="Znf_RING"/>
</dbReference>
<gene>
    <name evidence="9" type="primary">LOC109478706</name>
</gene>
<dbReference type="InterPro" id="IPR013083">
    <property type="entry name" value="Znf_RING/FYVE/PHD"/>
</dbReference>
<feature type="compositionally biased region" description="Low complexity" evidence="6">
    <location>
        <begin position="48"/>
        <end position="65"/>
    </location>
</feature>
<keyword evidence="1" id="KW-0479">Metal-binding</keyword>
<accession>A0A6P4ZYB5</accession>
<evidence type="ECO:0000313" key="8">
    <source>
        <dbReference type="Proteomes" id="UP000515135"/>
    </source>
</evidence>
<feature type="coiled-coil region" evidence="5">
    <location>
        <begin position="446"/>
        <end position="501"/>
    </location>
</feature>
<dbReference type="InterPro" id="IPR039577">
    <property type="entry name" value="Rad18"/>
</dbReference>
<feature type="compositionally biased region" description="Basic and acidic residues" evidence="6">
    <location>
        <begin position="214"/>
        <end position="241"/>
    </location>
</feature>
<evidence type="ECO:0000259" key="7">
    <source>
        <dbReference type="PROSITE" id="PS50089"/>
    </source>
</evidence>
<sequence length="542" mass="60664">MPKKRDDEATKQAIAEKVKQIQSKQARWMQERKQQLDRGGGGGGGGRQQSQTGQTRGRGTTGQRGAVDRKDKKPAAQSTTTNTAYIPWISKNDIDKQFQQKSSRSQPPKPSSAPTITGKSRKTETKTATSQSERKLSTQRPKSANRTLERPQTYTKGSFNEVNGNTLNSKQNVRQTDSENGTQDEEEIVPNTHTSDIVHTTEFPKQDSVSSARETLHKLNLKHDKVGNDVQEDVERTEDQSGSRSARARAMLSPDMFDALADQIANRLKVRMDKPASREDSGVTQETSIDTHKCQVCSSLMVPPDHRPMLVIPCGHTFCTACVRHTDTCPGCGQEVSSLTCNIMLQQIIVEYKNKRKPKTREHSNIHITSANHTYAPQKYSGGTSRFDSLGEENRTAPRRDSGSHGDGKHKGYHGNRGEDYVEKYHTLTVRCEVLETEADGIRGKMETVAKQLEREQKQVAAIEKQEENLKEQIKILEEKISSLQSHKEGYKDTCNELEGQHFNLASKLSMVEDTLQSLTLERDKVRILAHNFDPSINIGDN</sequence>
<dbReference type="SMART" id="SM00184">
    <property type="entry name" value="RING"/>
    <property type="match status" value="1"/>
</dbReference>
<dbReference type="GeneID" id="109478706"/>
<evidence type="ECO:0000256" key="6">
    <source>
        <dbReference type="SAM" id="MobiDB-lite"/>
    </source>
</evidence>
<keyword evidence="3" id="KW-0862">Zinc</keyword>
<keyword evidence="8" id="KW-1185">Reference proteome</keyword>
<dbReference type="GO" id="GO:0061630">
    <property type="term" value="F:ubiquitin protein ligase activity"/>
    <property type="evidence" value="ECO:0007669"/>
    <property type="project" value="InterPro"/>
</dbReference>
<evidence type="ECO:0000313" key="9">
    <source>
        <dbReference type="RefSeq" id="XP_019635972.1"/>
    </source>
</evidence>
<dbReference type="GO" id="GO:0006513">
    <property type="term" value="P:protein monoubiquitination"/>
    <property type="evidence" value="ECO:0007669"/>
    <property type="project" value="InterPro"/>
</dbReference>
<feature type="compositionally biased region" description="Polar residues" evidence="6">
    <location>
        <begin position="373"/>
        <end position="387"/>
    </location>
</feature>
<keyword evidence="5" id="KW-0175">Coiled coil</keyword>
<dbReference type="PANTHER" id="PTHR14134:SF3">
    <property type="entry name" value="RING-CH-TYPE DOMAIN-CONTAINING PROTEIN"/>
    <property type="match status" value="1"/>
</dbReference>
<evidence type="ECO:0000256" key="4">
    <source>
        <dbReference type="PROSITE-ProRule" id="PRU00175"/>
    </source>
</evidence>
<feature type="domain" description="RING-type" evidence="7">
    <location>
        <begin position="294"/>
        <end position="332"/>
    </location>
</feature>
<dbReference type="PROSITE" id="PS00518">
    <property type="entry name" value="ZF_RING_1"/>
    <property type="match status" value="1"/>
</dbReference>
<protein>
    <submittedName>
        <fullName evidence="9">Uncharacterized protein LOC109478706 isoform X2</fullName>
    </submittedName>
</protein>
<dbReference type="Proteomes" id="UP000515135">
    <property type="component" value="Unplaced"/>
</dbReference>
<evidence type="ECO:0000256" key="2">
    <source>
        <dbReference type="ARBA" id="ARBA00022771"/>
    </source>
</evidence>
<dbReference type="RefSeq" id="XP_019635972.1">
    <property type="nucleotide sequence ID" value="XM_019780413.1"/>
</dbReference>
<dbReference type="InterPro" id="IPR017907">
    <property type="entry name" value="Znf_RING_CS"/>
</dbReference>
<evidence type="ECO:0000256" key="5">
    <source>
        <dbReference type="SAM" id="Coils"/>
    </source>
</evidence>
<feature type="compositionally biased region" description="Polar residues" evidence="6">
    <location>
        <begin position="138"/>
        <end position="181"/>
    </location>
</feature>
<dbReference type="GO" id="GO:0003697">
    <property type="term" value="F:single-stranded DNA binding"/>
    <property type="evidence" value="ECO:0007669"/>
    <property type="project" value="InterPro"/>
</dbReference>
<name>A0A6P4ZYB5_BRABE</name>
<keyword evidence="2 4" id="KW-0863">Zinc-finger</keyword>
<dbReference type="AlphaFoldDB" id="A0A6P4ZYB5"/>
<dbReference type="SUPFAM" id="SSF57997">
    <property type="entry name" value="Tropomyosin"/>
    <property type="match status" value="1"/>
</dbReference>
<dbReference type="SUPFAM" id="SSF57850">
    <property type="entry name" value="RING/U-box"/>
    <property type="match status" value="1"/>
</dbReference>
<organism evidence="8 9">
    <name type="scientific">Branchiostoma belcheri</name>
    <name type="common">Amphioxus</name>
    <dbReference type="NCBI Taxonomy" id="7741"/>
    <lineage>
        <taxon>Eukaryota</taxon>
        <taxon>Metazoa</taxon>
        <taxon>Chordata</taxon>
        <taxon>Cephalochordata</taxon>
        <taxon>Leptocardii</taxon>
        <taxon>Amphioxiformes</taxon>
        <taxon>Branchiostomatidae</taxon>
        <taxon>Branchiostoma</taxon>
    </lineage>
</organism>
<proteinExistence type="predicted"/>
<dbReference type="PROSITE" id="PS50089">
    <property type="entry name" value="ZF_RING_2"/>
    <property type="match status" value="1"/>
</dbReference>
<evidence type="ECO:0000256" key="1">
    <source>
        <dbReference type="ARBA" id="ARBA00022723"/>
    </source>
</evidence>
<dbReference type="Gene3D" id="6.10.250.3110">
    <property type="match status" value="1"/>
</dbReference>
<dbReference type="GO" id="GO:0006301">
    <property type="term" value="P:DNA damage tolerance"/>
    <property type="evidence" value="ECO:0007669"/>
    <property type="project" value="InterPro"/>
</dbReference>
<dbReference type="GO" id="GO:0008270">
    <property type="term" value="F:zinc ion binding"/>
    <property type="evidence" value="ECO:0007669"/>
    <property type="project" value="UniProtKB-KW"/>
</dbReference>
<dbReference type="Gene3D" id="3.30.40.10">
    <property type="entry name" value="Zinc/RING finger domain, C3HC4 (zinc finger)"/>
    <property type="match status" value="1"/>
</dbReference>
<feature type="compositionally biased region" description="Gly residues" evidence="6">
    <location>
        <begin position="38"/>
        <end position="47"/>
    </location>
</feature>
<feature type="region of interest" description="Disordered" evidence="6">
    <location>
        <begin position="373"/>
        <end position="417"/>
    </location>
</feature>
<feature type="compositionally biased region" description="Basic and acidic residues" evidence="6">
    <location>
        <begin position="392"/>
        <end position="417"/>
    </location>
</feature>
<feature type="region of interest" description="Disordered" evidence="6">
    <location>
        <begin position="18"/>
        <end position="247"/>
    </location>
</feature>
<evidence type="ECO:0000256" key="3">
    <source>
        <dbReference type="ARBA" id="ARBA00022833"/>
    </source>
</evidence>
<dbReference type="PANTHER" id="PTHR14134">
    <property type="entry name" value="E3 UBIQUITIN-PROTEIN LIGASE RAD18"/>
    <property type="match status" value="1"/>
</dbReference>
<reference evidence="9" key="1">
    <citation type="submission" date="2025-08" db="UniProtKB">
        <authorList>
            <consortium name="RefSeq"/>
        </authorList>
    </citation>
    <scope>IDENTIFICATION</scope>
    <source>
        <tissue evidence="9">Gonad</tissue>
    </source>
</reference>
<dbReference type="OrthoDB" id="6105938at2759"/>